<dbReference type="Proteomes" id="UP000095662">
    <property type="component" value="Unassembled WGS sequence"/>
</dbReference>
<accession>A0A174ZA55</accession>
<evidence type="ECO:0000256" key="6">
    <source>
        <dbReference type="ARBA" id="ARBA00035136"/>
    </source>
</evidence>
<dbReference type="GO" id="GO:0005829">
    <property type="term" value="C:cytosol"/>
    <property type="evidence" value="ECO:0007669"/>
    <property type="project" value="TreeGrafter"/>
</dbReference>
<dbReference type="Proteomes" id="UP001210809">
    <property type="component" value="Unassembled WGS sequence"/>
</dbReference>
<comment type="function">
    <text evidence="7">Binds directly to 16S ribosomal RNA.</text>
</comment>
<evidence type="ECO:0000256" key="7">
    <source>
        <dbReference type="HAMAP-Rule" id="MF_00500"/>
    </source>
</evidence>
<dbReference type="InterPro" id="IPR002583">
    <property type="entry name" value="Ribosomal_bS20"/>
</dbReference>
<sequence>MPNIKSAKKRVLVSATKQARNKADKTALKTILKKVDADTNADNVKVAVKAVDKAAAKGIIHKNAAARKKSQLAKKLNAVS</sequence>
<dbReference type="EMBL" id="CZBY01000005">
    <property type="protein sequence ID" value="CUQ84145.1"/>
    <property type="molecule type" value="Genomic_DNA"/>
</dbReference>
<evidence type="ECO:0000256" key="2">
    <source>
        <dbReference type="ARBA" id="ARBA00022730"/>
    </source>
</evidence>
<dbReference type="InterPro" id="IPR036510">
    <property type="entry name" value="Ribosomal_bS20_sf"/>
</dbReference>
<organism evidence="8 10">
    <name type="scientific">[Eubacterium] siraeum</name>
    <dbReference type="NCBI Taxonomy" id="39492"/>
    <lineage>
        <taxon>Bacteria</taxon>
        <taxon>Bacillati</taxon>
        <taxon>Bacillota</taxon>
        <taxon>Clostridia</taxon>
        <taxon>Eubacteriales</taxon>
        <taxon>Oscillospiraceae</taxon>
        <taxon>Oscillospiraceae incertae sedis</taxon>
    </lineage>
</organism>
<keyword evidence="2 7" id="KW-0699">rRNA-binding</keyword>
<dbReference type="STRING" id="39492.ERS852540_00813"/>
<reference evidence="9" key="2">
    <citation type="submission" date="2023-01" db="EMBL/GenBank/DDBJ databases">
        <title>Human gut microbiome strain richness.</title>
        <authorList>
            <person name="Chen-Liaw A."/>
        </authorList>
    </citation>
    <scope>NUCLEOTIDE SEQUENCE</scope>
    <source>
        <strain evidence="9">1001283st1_G1_1001283B150217_161031</strain>
    </source>
</reference>
<evidence type="ECO:0000313" key="8">
    <source>
        <dbReference type="EMBL" id="CUQ84145.1"/>
    </source>
</evidence>
<gene>
    <name evidence="7 8" type="primary">rpsT</name>
    <name evidence="8" type="ORF">ERS852540_00813</name>
    <name evidence="9" type="ORF">PNE09_10900</name>
</gene>
<keyword evidence="3 7" id="KW-0694">RNA-binding</keyword>
<evidence type="ECO:0000256" key="3">
    <source>
        <dbReference type="ARBA" id="ARBA00022884"/>
    </source>
</evidence>
<dbReference type="Pfam" id="PF01649">
    <property type="entry name" value="Ribosomal_S20p"/>
    <property type="match status" value="1"/>
</dbReference>
<dbReference type="NCBIfam" id="TIGR00029">
    <property type="entry name" value="S20"/>
    <property type="match status" value="1"/>
</dbReference>
<reference evidence="8 10" key="1">
    <citation type="submission" date="2015-09" db="EMBL/GenBank/DDBJ databases">
        <authorList>
            <consortium name="Pathogen Informatics"/>
        </authorList>
    </citation>
    <scope>NUCLEOTIDE SEQUENCE [LARGE SCALE GENOMIC DNA]</scope>
    <source>
        <strain evidence="8 10">2789STDY5834928</strain>
    </source>
</reference>
<name>A0A174ZA55_9FIRM</name>
<proteinExistence type="inferred from homology"/>
<dbReference type="SUPFAM" id="SSF46992">
    <property type="entry name" value="Ribosomal protein S20"/>
    <property type="match status" value="1"/>
</dbReference>
<dbReference type="PANTHER" id="PTHR33398">
    <property type="entry name" value="30S RIBOSOMAL PROTEIN S20"/>
    <property type="match status" value="1"/>
</dbReference>
<evidence type="ECO:0000256" key="1">
    <source>
        <dbReference type="ARBA" id="ARBA00007634"/>
    </source>
</evidence>
<dbReference type="GO" id="GO:0015935">
    <property type="term" value="C:small ribosomal subunit"/>
    <property type="evidence" value="ECO:0007669"/>
    <property type="project" value="TreeGrafter"/>
</dbReference>
<protein>
    <recommendedName>
        <fullName evidence="6 7">Small ribosomal subunit protein bS20</fullName>
    </recommendedName>
</protein>
<keyword evidence="5 7" id="KW-0687">Ribonucleoprotein</keyword>
<evidence type="ECO:0000256" key="5">
    <source>
        <dbReference type="ARBA" id="ARBA00023274"/>
    </source>
</evidence>
<dbReference type="AlphaFoldDB" id="A0A174ZA55"/>
<evidence type="ECO:0000313" key="10">
    <source>
        <dbReference type="Proteomes" id="UP000095662"/>
    </source>
</evidence>
<dbReference type="HAMAP" id="MF_00500">
    <property type="entry name" value="Ribosomal_bS20"/>
    <property type="match status" value="1"/>
</dbReference>
<evidence type="ECO:0000313" key="9">
    <source>
        <dbReference type="EMBL" id="MDB8004570.1"/>
    </source>
</evidence>
<dbReference type="OrthoDB" id="9808392at2"/>
<dbReference type="GO" id="GO:0006412">
    <property type="term" value="P:translation"/>
    <property type="evidence" value="ECO:0007669"/>
    <property type="project" value="UniProtKB-UniRule"/>
</dbReference>
<keyword evidence="4 7" id="KW-0689">Ribosomal protein</keyword>
<comment type="similarity">
    <text evidence="1 7">Belongs to the bacterial ribosomal protein bS20 family.</text>
</comment>
<evidence type="ECO:0000256" key="4">
    <source>
        <dbReference type="ARBA" id="ARBA00022980"/>
    </source>
</evidence>
<dbReference type="Gene3D" id="1.20.58.110">
    <property type="entry name" value="Ribosomal protein S20"/>
    <property type="match status" value="1"/>
</dbReference>
<dbReference type="PANTHER" id="PTHR33398:SF1">
    <property type="entry name" value="SMALL RIBOSOMAL SUBUNIT PROTEIN BS20C"/>
    <property type="match status" value="1"/>
</dbReference>
<dbReference type="GO" id="GO:0070181">
    <property type="term" value="F:small ribosomal subunit rRNA binding"/>
    <property type="evidence" value="ECO:0007669"/>
    <property type="project" value="TreeGrafter"/>
</dbReference>
<dbReference type="GO" id="GO:0003735">
    <property type="term" value="F:structural constituent of ribosome"/>
    <property type="evidence" value="ECO:0007669"/>
    <property type="project" value="InterPro"/>
</dbReference>
<dbReference type="EMBL" id="JAQLXW010000016">
    <property type="protein sequence ID" value="MDB8004570.1"/>
    <property type="molecule type" value="Genomic_DNA"/>
</dbReference>